<dbReference type="GO" id="GO:0071949">
    <property type="term" value="F:FAD binding"/>
    <property type="evidence" value="ECO:0007669"/>
    <property type="project" value="TreeGrafter"/>
</dbReference>
<protein>
    <recommendedName>
        <fullName evidence="7">methylenetetrahydrofolate reductase (NADPH)</fullName>
        <ecNumber evidence="7">1.5.1.53</ecNumber>
    </recommendedName>
</protein>
<evidence type="ECO:0000313" key="12">
    <source>
        <dbReference type="Proteomes" id="UP000515135"/>
    </source>
</evidence>
<dbReference type="UniPathway" id="UPA00193"/>
<dbReference type="InterPro" id="IPR029041">
    <property type="entry name" value="FAD-linked_oxidoreductase-like"/>
</dbReference>
<keyword evidence="6" id="KW-0560">Oxidoreductase</keyword>
<dbReference type="OrthoDB" id="16284at2759"/>
<dbReference type="SUPFAM" id="SSF51730">
    <property type="entry name" value="FAD-linked oxidoreductase"/>
    <property type="match status" value="1"/>
</dbReference>
<dbReference type="InterPro" id="IPR053806">
    <property type="entry name" value="MTHFR_C"/>
</dbReference>
<evidence type="ECO:0000259" key="11">
    <source>
        <dbReference type="Pfam" id="PF21895"/>
    </source>
</evidence>
<keyword evidence="4" id="KW-0285">Flavoprotein</keyword>
<evidence type="ECO:0000256" key="7">
    <source>
        <dbReference type="ARBA" id="ARBA00034530"/>
    </source>
</evidence>
<sequence>MSSSGYTSSGASTPSNGSRPSSPGPGVPYVKLADRIEAKINRGERWFSLEFFPPRTPQGAANLISRFERMVQGGPMFMDITWHPAGDPGNSDKETSSMSIACAALNYVGHETMLHMSCCNSTKDDIRRHLDKAKELGIRNILALRGDPIVGDEWKYVEDGFNYATDMVRFLRAEFGDYFTVCVAGYPHGHPDSPTYEEDLQHLKEKVDAGADFIITQLFFKADRFVKFVEDCRRIGINVPIIPGVMPIQGYHSLRNLVKLSKLEIPDEIREAIEPIRDNDEAIRNYGVHQAVTMIRELFDSGLVNGLHFYTLNREVATIQILKQIGLWTEDIQRPWPWKRTANYNRCEEEVRPIFWASRPKSYVYRTQEWDEFPNGRWESLKRRSSSGENWKEDRGSSESPAFGELNDYYLFYLKPNAKKEELLDMWGHELTCLQDVFDVFTNYITGKDSKNGKKVRKIPWNDDDLAAETGYINDKLARINSRGVLTINSQPNVNAAPSTDPVVGWGTPGGYVFQKAYLEFFTSRENVQALFKVLPKYPNVNYHIIKYEGEDDYTNCDQQQPIAVTWGVFPGKEIIQPTVVDPVSFKFWKDEAFTLWTEYWGQLYAENSKSRELIQHIHDTWYLVNLVDNDFPRENILFTVIKDMFAEADLQRAKGKGQTNGVNGVHHVDDDGVFVNGAGDVPKNTCAEQIQRNAEAEIVQAL</sequence>
<reference evidence="13" key="1">
    <citation type="submission" date="2025-08" db="UniProtKB">
        <authorList>
            <consortium name="RefSeq"/>
        </authorList>
    </citation>
    <scope>IDENTIFICATION</scope>
    <source>
        <tissue evidence="13">Gonad</tissue>
    </source>
</reference>
<feature type="region of interest" description="Disordered" evidence="10">
    <location>
        <begin position="1"/>
        <end position="28"/>
    </location>
</feature>
<dbReference type="CDD" id="cd00537">
    <property type="entry name" value="MTHFR"/>
    <property type="match status" value="1"/>
</dbReference>
<proteinExistence type="inferred from homology"/>
<evidence type="ECO:0000256" key="5">
    <source>
        <dbReference type="ARBA" id="ARBA00022827"/>
    </source>
</evidence>
<evidence type="ECO:0000256" key="4">
    <source>
        <dbReference type="ARBA" id="ARBA00022630"/>
    </source>
</evidence>
<dbReference type="GO" id="GO:0035999">
    <property type="term" value="P:tetrahydrofolate interconversion"/>
    <property type="evidence" value="ECO:0007669"/>
    <property type="project" value="UniProtKB-UniPathway"/>
</dbReference>
<evidence type="ECO:0000256" key="1">
    <source>
        <dbReference type="ARBA" id="ARBA00001974"/>
    </source>
</evidence>
<evidence type="ECO:0000256" key="6">
    <source>
        <dbReference type="ARBA" id="ARBA00023002"/>
    </source>
</evidence>
<evidence type="ECO:0000256" key="8">
    <source>
        <dbReference type="ARBA" id="ARBA00047751"/>
    </source>
</evidence>
<comment type="cofactor">
    <cofactor evidence="1">
        <name>FAD</name>
        <dbReference type="ChEBI" id="CHEBI:57692"/>
    </cofactor>
</comment>
<keyword evidence="12" id="KW-1185">Reference proteome</keyword>
<dbReference type="GO" id="GO:0009086">
    <property type="term" value="P:methionine biosynthetic process"/>
    <property type="evidence" value="ECO:0007669"/>
    <property type="project" value="TreeGrafter"/>
</dbReference>
<feature type="domain" description="MTHFR SAM-binding regulatory" evidence="11">
    <location>
        <begin position="334"/>
        <end position="648"/>
    </location>
</feature>
<evidence type="ECO:0000313" key="13">
    <source>
        <dbReference type="RefSeq" id="XP_019628009.1"/>
    </source>
</evidence>
<dbReference type="GO" id="GO:0005829">
    <property type="term" value="C:cytosol"/>
    <property type="evidence" value="ECO:0007669"/>
    <property type="project" value="TreeGrafter"/>
</dbReference>
<dbReference type="Pfam" id="PF21895">
    <property type="entry name" value="MTHFR_C"/>
    <property type="match status" value="1"/>
</dbReference>
<evidence type="ECO:0000256" key="3">
    <source>
        <dbReference type="ARBA" id="ARBA00006743"/>
    </source>
</evidence>
<organism evidence="12 13">
    <name type="scientific">Branchiostoma belcheri</name>
    <name type="common">Amphioxus</name>
    <dbReference type="NCBI Taxonomy" id="7741"/>
    <lineage>
        <taxon>Eukaryota</taxon>
        <taxon>Metazoa</taxon>
        <taxon>Chordata</taxon>
        <taxon>Cephalochordata</taxon>
        <taxon>Leptocardii</taxon>
        <taxon>Amphioxiformes</taxon>
        <taxon>Branchiostomatidae</taxon>
        <taxon>Branchiostoma</taxon>
    </lineage>
</organism>
<feature type="compositionally biased region" description="Low complexity" evidence="10">
    <location>
        <begin position="1"/>
        <end position="21"/>
    </location>
</feature>
<name>A0A6P4Z240_BRABE</name>
<dbReference type="KEGG" id="bbel:109472626"/>
<dbReference type="RefSeq" id="XP_019628009.1">
    <property type="nucleotide sequence ID" value="XM_019772450.1"/>
</dbReference>
<dbReference type="GeneID" id="109472626"/>
<dbReference type="Gene3D" id="3.20.20.220">
    <property type="match status" value="1"/>
</dbReference>
<dbReference type="Pfam" id="PF02219">
    <property type="entry name" value="MTHFR"/>
    <property type="match status" value="1"/>
</dbReference>
<keyword evidence="5" id="KW-0274">FAD</keyword>
<dbReference type="AlphaFoldDB" id="A0A6P4Z240"/>
<dbReference type="InterPro" id="IPR004621">
    <property type="entry name" value="Fadh2_euk"/>
</dbReference>
<dbReference type="PANTHER" id="PTHR45754">
    <property type="entry name" value="METHYLENETETRAHYDROFOLATE REDUCTASE"/>
    <property type="match status" value="1"/>
</dbReference>
<dbReference type="GO" id="GO:0106313">
    <property type="term" value="F:methylenetetrahydrofolate reductase (NADPH) activity"/>
    <property type="evidence" value="ECO:0007669"/>
    <property type="project" value="UniProtKB-EC"/>
</dbReference>
<dbReference type="PANTHER" id="PTHR45754:SF3">
    <property type="entry name" value="METHYLENETETRAHYDROFOLATE REDUCTASE (NADPH)"/>
    <property type="match status" value="1"/>
</dbReference>
<evidence type="ECO:0000256" key="2">
    <source>
        <dbReference type="ARBA" id="ARBA00004777"/>
    </source>
</evidence>
<evidence type="ECO:0000256" key="9">
    <source>
        <dbReference type="RuleBase" id="RU004254"/>
    </source>
</evidence>
<comment type="pathway">
    <text evidence="2 9">One-carbon metabolism; tetrahydrofolate interconversion.</text>
</comment>
<comment type="catalytic activity">
    <reaction evidence="8">
        <text>(6S)-5-methyl-5,6,7,8-tetrahydrofolate + NADP(+) = (6R)-5,10-methylene-5,6,7,8-tetrahydrofolate + NADPH + H(+)</text>
        <dbReference type="Rhea" id="RHEA:19817"/>
        <dbReference type="ChEBI" id="CHEBI:15378"/>
        <dbReference type="ChEBI" id="CHEBI:15636"/>
        <dbReference type="ChEBI" id="CHEBI:18608"/>
        <dbReference type="ChEBI" id="CHEBI:57783"/>
        <dbReference type="ChEBI" id="CHEBI:58349"/>
        <dbReference type="EC" id="1.5.1.53"/>
    </reaction>
    <physiologicalReaction direction="right-to-left" evidence="8">
        <dbReference type="Rhea" id="RHEA:19819"/>
    </physiologicalReaction>
</comment>
<dbReference type="Proteomes" id="UP000515135">
    <property type="component" value="Unplaced"/>
</dbReference>
<comment type="similarity">
    <text evidence="3">Belongs to the methylenetetrahydrofolate reductase family.</text>
</comment>
<dbReference type="EC" id="1.5.1.53" evidence="7"/>
<dbReference type="NCBIfam" id="TIGR00677">
    <property type="entry name" value="fadh2_euk"/>
    <property type="match status" value="1"/>
</dbReference>
<accession>A0A6P4Z240</accession>
<gene>
    <name evidence="13" type="primary">LOC109472626</name>
</gene>
<dbReference type="InterPro" id="IPR003171">
    <property type="entry name" value="Mehydrof_redctse-like"/>
</dbReference>
<evidence type="ECO:0000256" key="10">
    <source>
        <dbReference type="SAM" id="MobiDB-lite"/>
    </source>
</evidence>